<gene>
    <name evidence="1" type="ORF">DSM25559_4517</name>
</gene>
<accession>A0A1R3U1A6</accession>
<organism evidence="1 2">
    <name type="scientific">Agrobacterium rosae</name>
    <dbReference type="NCBI Taxonomy" id="1972867"/>
    <lineage>
        <taxon>Bacteria</taxon>
        <taxon>Pseudomonadati</taxon>
        <taxon>Pseudomonadota</taxon>
        <taxon>Alphaproteobacteria</taxon>
        <taxon>Hyphomicrobiales</taxon>
        <taxon>Rhizobiaceae</taxon>
        <taxon>Rhizobium/Agrobacterium group</taxon>
        <taxon>Agrobacterium</taxon>
    </lineage>
</organism>
<reference evidence="2" key="1">
    <citation type="submission" date="2016-10" db="EMBL/GenBank/DDBJ databases">
        <authorList>
            <person name="Wibberg D."/>
        </authorList>
    </citation>
    <scope>NUCLEOTIDE SEQUENCE [LARGE SCALE GENOMIC DNA]</scope>
</reference>
<proteinExistence type="predicted"/>
<dbReference type="Proteomes" id="UP000187891">
    <property type="component" value="Unassembled WGS sequence"/>
</dbReference>
<dbReference type="EMBL" id="FMUE01000016">
    <property type="protein sequence ID" value="SCX34609.1"/>
    <property type="molecule type" value="Genomic_DNA"/>
</dbReference>
<name>A0A1R3U1A6_9HYPH</name>
<evidence type="ECO:0000313" key="1">
    <source>
        <dbReference type="EMBL" id="SCX34609.1"/>
    </source>
</evidence>
<evidence type="ECO:0000313" key="2">
    <source>
        <dbReference type="Proteomes" id="UP000187891"/>
    </source>
</evidence>
<dbReference type="AlphaFoldDB" id="A0A1R3U1A6"/>
<sequence>MLSRASRPLRLTVPPEIFRLMTKPRRSLSDALVCSGVSGRSRTRSSSALRLSRERSLSRSPYPVRWRKFDRTGPQGLGLPVDSDFAKNLSEPCRRARRVCAGSRHASPGRAFPRKPTPSVATGQQGVAERHCSKGLLDQRSRIFRISSARLVGAAASRTCLHQRRSSIVLGHMRTAAFLTLFNTPSRILVGIPIVTIGLRCKVQKNMPKILLMQNSMIPAGRQ</sequence>
<protein>
    <submittedName>
        <fullName evidence="1">Uncharacterized protein</fullName>
    </submittedName>
</protein>